<dbReference type="InterPro" id="IPR010319">
    <property type="entry name" value="Transglutaminase-like_Cys_pept"/>
</dbReference>
<reference evidence="1 2" key="1">
    <citation type="submission" date="2024-07" db="EMBL/GenBank/DDBJ databases">
        <authorList>
            <person name="Li M."/>
        </authorList>
    </citation>
    <scope>NUCLEOTIDE SEQUENCE [LARGE SCALE GENOMIC DNA]</scope>
    <source>
        <strain evidence="1 2">25A3E</strain>
    </source>
</reference>
<evidence type="ECO:0000313" key="2">
    <source>
        <dbReference type="Proteomes" id="UP001560296"/>
    </source>
</evidence>
<organism evidence="1 2">
    <name type="scientific">Pseudomonas zhanjiangensis</name>
    <dbReference type="NCBI Taxonomy" id="3239015"/>
    <lineage>
        <taxon>Bacteria</taxon>
        <taxon>Pseudomonadati</taxon>
        <taxon>Pseudomonadota</taxon>
        <taxon>Gammaproteobacteria</taxon>
        <taxon>Pseudomonadales</taxon>
        <taxon>Pseudomonadaceae</taxon>
        <taxon>Pseudomonas</taxon>
    </lineage>
</organism>
<dbReference type="SUPFAM" id="SSF54001">
    <property type="entry name" value="Cysteine proteinases"/>
    <property type="match status" value="1"/>
</dbReference>
<dbReference type="PANTHER" id="PTHR39327">
    <property type="match status" value="1"/>
</dbReference>
<dbReference type="Proteomes" id="UP001560296">
    <property type="component" value="Unassembled WGS sequence"/>
</dbReference>
<dbReference type="RefSeq" id="WP_369288657.1">
    <property type="nucleotide sequence ID" value="NZ_JBFTEG010000014.1"/>
</dbReference>
<gene>
    <name evidence="1" type="ORF">AB5S05_16735</name>
</gene>
<accession>A0ABV3YWK2</accession>
<evidence type="ECO:0000313" key="1">
    <source>
        <dbReference type="EMBL" id="MEX6503713.1"/>
    </source>
</evidence>
<keyword evidence="2" id="KW-1185">Reference proteome</keyword>
<dbReference type="PANTHER" id="PTHR39327:SF1">
    <property type="entry name" value="BLR5470 PROTEIN"/>
    <property type="match status" value="1"/>
</dbReference>
<proteinExistence type="predicted"/>
<name>A0ABV3YWK2_9PSED</name>
<dbReference type="EMBL" id="JBFTEG010000014">
    <property type="protein sequence ID" value="MEX6503713.1"/>
    <property type="molecule type" value="Genomic_DNA"/>
</dbReference>
<protein>
    <submittedName>
        <fullName evidence="1">Transglutaminase-like cysteine peptidase</fullName>
    </submittedName>
</protein>
<sequence>MWRLVAVSTLSTGLLWGTAEAKINWSFDQVIRKAEKRYGRQGQAKERLLSWSAMVEDYRGLSEAEKVEAVNRYFNRHVQFREDIALWKQADYWATPVETLVMGAGDCEDIALAKYFTLRLLDVAEEKLRITYARVLNPQQAHMVMTYLPEAGAEPMVLDNLTEDILPASARDDLQLLYAFDDRSMYAFDGRAMRRIGESQQIPCWHELLSRLSKDGFMPNQG</sequence>
<dbReference type="InterPro" id="IPR038765">
    <property type="entry name" value="Papain-like_cys_pep_sf"/>
</dbReference>
<dbReference type="Pfam" id="PF06035">
    <property type="entry name" value="Peptidase_C93"/>
    <property type="match status" value="1"/>
</dbReference>
<comment type="caution">
    <text evidence="1">The sequence shown here is derived from an EMBL/GenBank/DDBJ whole genome shotgun (WGS) entry which is preliminary data.</text>
</comment>
<dbReference type="Gene3D" id="3.10.620.30">
    <property type="match status" value="1"/>
</dbReference>